<dbReference type="InterPro" id="IPR011583">
    <property type="entry name" value="Chitinase_II/V-like_cat"/>
</dbReference>
<evidence type="ECO:0000259" key="4">
    <source>
        <dbReference type="PROSITE" id="PS51910"/>
    </source>
</evidence>
<protein>
    <submittedName>
        <fullName evidence="5">Glycoside hydrolase, family 18</fullName>
    </submittedName>
</protein>
<dbReference type="RefSeq" id="WP_008412261.1">
    <property type="nucleotide sequence ID" value="NZ_CAOS01000012.1"/>
</dbReference>
<evidence type="ECO:0000256" key="3">
    <source>
        <dbReference type="SAM" id="SignalP"/>
    </source>
</evidence>
<dbReference type="PROSITE" id="PS51910">
    <property type="entry name" value="GH18_2"/>
    <property type="match status" value="1"/>
</dbReference>
<dbReference type="PANTHER" id="PTHR46066">
    <property type="entry name" value="CHITINASE DOMAIN-CONTAINING PROTEIN 1 FAMILY MEMBER"/>
    <property type="match status" value="1"/>
</dbReference>
<feature type="domain" description="GH18" evidence="4">
    <location>
        <begin position="35"/>
        <end position="348"/>
    </location>
</feature>
<evidence type="ECO:0000313" key="6">
    <source>
        <dbReference type="Proteomes" id="UP000009315"/>
    </source>
</evidence>
<dbReference type="GO" id="GO:0016798">
    <property type="term" value="F:hydrolase activity, acting on glycosyl bonds"/>
    <property type="evidence" value="ECO:0007669"/>
    <property type="project" value="UniProtKB-KW"/>
</dbReference>
<dbReference type="SUPFAM" id="SSF51445">
    <property type="entry name" value="(Trans)glycosidases"/>
    <property type="match status" value="1"/>
</dbReference>
<keyword evidence="3" id="KW-0732">Signal</keyword>
<dbReference type="InterPro" id="IPR017853">
    <property type="entry name" value="GH"/>
</dbReference>
<dbReference type="OrthoDB" id="9769314at2"/>
<dbReference type="GO" id="GO:0005975">
    <property type="term" value="P:carbohydrate metabolic process"/>
    <property type="evidence" value="ECO:0007669"/>
    <property type="project" value="InterPro"/>
</dbReference>
<organism evidence="5 6">
    <name type="scientific">Desulforamulus hydrothermalis Lam5 = DSM 18033</name>
    <dbReference type="NCBI Taxonomy" id="1121428"/>
    <lineage>
        <taxon>Bacteria</taxon>
        <taxon>Bacillati</taxon>
        <taxon>Bacillota</taxon>
        <taxon>Clostridia</taxon>
        <taxon>Eubacteriales</taxon>
        <taxon>Peptococcaceae</taxon>
        <taxon>Desulforamulus</taxon>
    </lineage>
</organism>
<keyword evidence="1 5" id="KW-0378">Hydrolase</keyword>
<evidence type="ECO:0000256" key="1">
    <source>
        <dbReference type="ARBA" id="ARBA00022801"/>
    </source>
</evidence>
<dbReference type="GO" id="GO:0008061">
    <property type="term" value="F:chitin binding"/>
    <property type="evidence" value="ECO:0007669"/>
    <property type="project" value="InterPro"/>
</dbReference>
<dbReference type="AlphaFoldDB" id="K8EJD7"/>
<dbReference type="eggNOG" id="COG3858">
    <property type="taxonomic scope" value="Bacteria"/>
</dbReference>
<reference evidence="5 6" key="1">
    <citation type="journal article" date="2013" name="Genome Announc.">
        <title>Genome Sequence of the Sulfate-Reducing Bacterium Desulfotomaculum hydrothermale Lam5(T).</title>
        <authorList>
            <person name="Amin O."/>
            <person name="Fardeau M.L."/>
            <person name="Valette O."/>
            <person name="Hirschler-Rea A."/>
            <person name="Barbe V."/>
            <person name="Medigue C."/>
            <person name="Vacherie B."/>
            <person name="Ollivier B."/>
            <person name="Bertin P.N."/>
            <person name="Dolla A."/>
        </authorList>
    </citation>
    <scope>NUCLEOTIDE SEQUENCE [LARGE SCALE GENOMIC DNA]</scope>
    <source>
        <strain evidence="6">Lam5 / DSM 18033</strain>
    </source>
</reference>
<dbReference type="InterPro" id="IPR029070">
    <property type="entry name" value="Chitinase_insertion_sf"/>
</dbReference>
<keyword evidence="2" id="KW-0326">Glycosidase</keyword>
<sequence length="348" mass="39585">MTKRRRTTIGILLLYLFTFNFMFWPAPAAASQSKPIVMGYYAKDWYTDDLSYNSLVNYHNYLDYVAAFSARINSDGSLTVDFPPTEGIKLAQKKGVKPLLVVHNMHNGMDSATASAVLGDSRKRWRLAVNIVSLVKQYGYAGVNIDLEAVPPQNRNDYNKLLWELKGLLKPGGYLLTAAVPAKNSPQWNSSWSGAYDYREIGRVCDYVMLMTYDEHWFGGQPGPIASLPWVQSVLNYATEQIPSHKIILGLAAYGYDWSASKNRSVKWKDINQLVKQTGAVIRWDNVSCSPYLYYWVGSEKHEVWFENKYSLGIKLGLVKSYRLGGVGFWRMGFEDQAFWSTLQTKLK</sequence>
<dbReference type="STRING" id="1121428.DESHY_50009"/>
<keyword evidence="6" id="KW-1185">Reference proteome</keyword>
<dbReference type="Proteomes" id="UP000009315">
    <property type="component" value="Unassembled WGS sequence"/>
</dbReference>
<name>K8EJD7_9FIRM</name>
<dbReference type="PANTHER" id="PTHR46066:SF2">
    <property type="entry name" value="CHITINASE DOMAIN-CONTAINING PROTEIN 1"/>
    <property type="match status" value="1"/>
</dbReference>
<dbReference type="CDD" id="cd02874">
    <property type="entry name" value="GH18_CFLE_spore_hydrolase"/>
    <property type="match status" value="1"/>
</dbReference>
<dbReference type="InterPro" id="IPR041704">
    <property type="entry name" value="CFLE_GH18"/>
</dbReference>
<dbReference type="InterPro" id="IPR001223">
    <property type="entry name" value="Glyco_hydro18_cat"/>
</dbReference>
<proteinExistence type="predicted"/>
<evidence type="ECO:0000256" key="2">
    <source>
        <dbReference type="ARBA" id="ARBA00023295"/>
    </source>
</evidence>
<feature type="signal peptide" evidence="3">
    <location>
        <begin position="1"/>
        <end position="28"/>
    </location>
</feature>
<dbReference type="SMART" id="SM00636">
    <property type="entry name" value="Glyco_18"/>
    <property type="match status" value="1"/>
</dbReference>
<evidence type="ECO:0000313" key="5">
    <source>
        <dbReference type="EMBL" id="CCO08701.1"/>
    </source>
</evidence>
<dbReference type="Pfam" id="PF00704">
    <property type="entry name" value="Glyco_hydro_18"/>
    <property type="match status" value="1"/>
</dbReference>
<accession>K8EJD7</accession>
<comment type="caution">
    <text evidence="5">The sequence shown here is derived from an EMBL/GenBank/DDBJ whole genome shotgun (WGS) entry which is preliminary data.</text>
</comment>
<dbReference type="EMBL" id="CAOS01000012">
    <property type="protein sequence ID" value="CCO08701.1"/>
    <property type="molecule type" value="Genomic_DNA"/>
</dbReference>
<dbReference type="Gene3D" id="3.20.20.80">
    <property type="entry name" value="Glycosidases"/>
    <property type="match status" value="1"/>
</dbReference>
<gene>
    <name evidence="5" type="ORF">DESHY_50009</name>
</gene>
<dbReference type="Gene3D" id="3.10.50.10">
    <property type="match status" value="1"/>
</dbReference>
<feature type="chain" id="PRO_5038500819" evidence="3">
    <location>
        <begin position="29"/>
        <end position="348"/>
    </location>
</feature>